<dbReference type="AlphaFoldDB" id="A0A9P1CYD3"/>
<evidence type="ECO:0000313" key="4">
    <source>
        <dbReference type="Proteomes" id="UP001152797"/>
    </source>
</evidence>
<dbReference type="EMBL" id="CAMXCT010001535">
    <property type="protein sequence ID" value="CAI3990945.1"/>
    <property type="molecule type" value="Genomic_DNA"/>
</dbReference>
<gene>
    <name evidence="1" type="ORF">C1SCF055_LOCUS17893</name>
    <name evidence="2" type="ORF">C1SCF055_LOCUS25543</name>
</gene>
<evidence type="ECO:0000313" key="2">
    <source>
        <dbReference type="EMBL" id="CAI3999327.1"/>
    </source>
</evidence>
<dbReference type="EMBL" id="CAMXCT020002613">
    <property type="protein sequence ID" value="CAL1152702.1"/>
    <property type="molecule type" value="Genomic_DNA"/>
</dbReference>
<dbReference type="Proteomes" id="UP001152797">
    <property type="component" value="Unassembled WGS sequence"/>
</dbReference>
<sequence>MAVALCASFAECPPTRKEFQTALSWASLHYRLNPWKDRNEHEVWGEIESGVIKSLLSYCLDRFQRNRGVRPGLHVLQMWGLTRINMY</sequence>
<evidence type="ECO:0000313" key="3">
    <source>
        <dbReference type="EMBL" id="CAL1144320.1"/>
    </source>
</evidence>
<keyword evidence="4" id="KW-1185">Reference proteome</keyword>
<proteinExistence type="predicted"/>
<reference evidence="3" key="2">
    <citation type="submission" date="2024-04" db="EMBL/GenBank/DDBJ databases">
        <authorList>
            <person name="Chen Y."/>
            <person name="Shah S."/>
            <person name="Dougan E. K."/>
            <person name="Thang M."/>
            <person name="Chan C."/>
        </authorList>
    </citation>
    <scope>NUCLEOTIDE SEQUENCE [LARGE SCALE GENOMIC DNA]</scope>
</reference>
<reference evidence="2" key="1">
    <citation type="submission" date="2022-10" db="EMBL/GenBank/DDBJ databases">
        <authorList>
            <person name="Chen Y."/>
            <person name="Dougan E. K."/>
            <person name="Chan C."/>
            <person name="Rhodes N."/>
            <person name="Thang M."/>
        </authorList>
    </citation>
    <scope>NUCLEOTIDE SEQUENCE</scope>
</reference>
<dbReference type="EMBL" id="CAMXCT030001535">
    <property type="protein sequence ID" value="CAL4778257.1"/>
    <property type="molecule type" value="Genomic_DNA"/>
</dbReference>
<dbReference type="EMBL" id="CAMXCT030002613">
    <property type="protein sequence ID" value="CAL4786639.1"/>
    <property type="molecule type" value="Genomic_DNA"/>
</dbReference>
<name>A0A9P1CYD3_9DINO</name>
<organism evidence="2">
    <name type="scientific">Cladocopium goreaui</name>
    <dbReference type="NCBI Taxonomy" id="2562237"/>
    <lineage>
        <taxon>Eukaryota</taxon>
        <taxon>Sar</taxon>
        <taxon>Alveolata</taxon>
        <taxon>Dinophyceae</taxon>
        <taxon>Suessiales</taxon>
        <taxon>Symbiodiniaceae</taxon>
        <taxon>Cladocopium</taxon>
    </lineage>
</organism>
<dbReference type="EMBL" id="CAMXCT010002613">
    <property type="protein sequence ID" value="CAI3999327.1"/>
    <property type="molecule type" value="Genomic_DNA"/>
</dbReference>
<evidence type="ECO:0000313" key="1">
    <source>
        <dbReference type="EMBL" id="CAI3990945.1"/>
    </source>
</evidence>
<dbReference type="EMBL" id="CAMXCT020001535">
    <property type="protein sequence ID" value="CAL1144320.1"/>
    <property type="molecule type" value="Genomic_DNA"/>
</dbReference>
<comment type="caution">
    <text evidence="2">The sequence shown here is derived from an EMBL/GenBank/DDBJ whole genome shotgun (WGS) entry which is preliminary data.</text>
</comment>
<protein>
    <submittedName>
        <fullName evidence="2">Uncharacterized protein</fullName>
    </submittedName>
</protein>
<accession>A0A9P1CYD3</accession>